<organism evidence="1 2">
    <name type="scientific">Irpex rosettiformis</name>
    <dbReference type="NCBI Taxonomy" id="378272"/>
    <lineage>
        <taxon>Eukaryota</taxon>
        <taxon>Fungi</taxon>
        <taxon>Dikarya</taxon>
        <taxon>Basidiomycota</taxon>
        <taxon>Agaricomycotina</taxon>
        <taxon>Agaricomycetes</taxon>
        <taxon>Polyporales</taxon>
        <taxon>Irpicaceae</taxon>
        <taxon>Irpex</taxon>
    </lineage>
</organism>
<keyword evidence="2" id="KW-1185">Reference proteome</keyword>
<proteinExistence type="predicted"/>
<protein>
    <submittedName>
        <fullName evidence="1">Uncharacterized protein</fullName>
    </submittedName>
</protein>
<reference evidence="1" key="1">
    <citation type="journal article" date="2021" name="Environ. Microbiol.">
        <title>Gene family expansions and transcriptome signatures uncover fungal adaptations to wood decay.</title>
        <authorList>
            <person name="Hage H."/>
            <person name="Miyauchi S."/>
            <person name="Viragh M."/>
            <person name="Drula E."/>
            <person name="Min B."/>
            <person name="Chaduli D."/>
            <person name="Navarro D."/>
            <person name="Favel A."/>
            <person name="Norest M."/>
            <person name="Lesage-Meessen L."/>
            <person name="Balint B."/>
            <person name="Merenyi Z."/>
            <person name="de Eugenio L."/>
            <person name="Morin E."/>
            <person name="Martinez A.T."/>
            <person name="Baldrian P."/>
            <person name="Stursova M."/>
            <person name="Martinez M.J."/>
            <person name="Novotny C."/>
            <person name="Magnuson J.K."/>
            <person name="Spatafora J.W."/>
            <person name="Maurice S."/>
            <person name="Pangilinan J."/>
            <person name="Andreopoulos W."/>
            <person name="LaButti K."/>
            <person name="Hundley H."/>
            <person name="Na H."/>
            <person name="Kuo A."/>
            <person name="Barry K."/>
            <person name="Lipzen A."/>
            <person name="Henrissat B."/>
            <person name="Riley R."/>
            <person name="Ahrendt S."/>
            <person name="Nagy L.G."/>
            <person name="Grigoriev I.V."/>
            <person name="Martin F."/>
            <person name="Rosso M.N."/>
        </authorList>
    </citation>
    <scope>NUCLEOTIDE SEQUENCE</scope>
    <source>
        <strain evidence="1">CBS 384.51</strain>
    </source>
</reference>
<sequence length="169" mass="18272">MSDADDESIALISIHDHVESGPNHDHDHDHDHDDHDDHDNRDRYLNHEHGENLSSRPLGTLPPHPLISTSSAGLARSLPTLSSRPLPTLSSRPPSLARYAHSQPSRLDLSPPPATHRRSSTHLAAADSLHPTRSLQLTSSTSSAPPRIAARSLSSPPSTHCTAHETTLA</sequence>
<gene>
    <name evidence="1" type="ORF">BDY19DRAFT_998785</name>
</gene>
<dbReference type="EMBL" id="MU274985">
    <property type="protein sequence ID" value="KAI0083170.1"/>
    <property type="molecule type" value="Genomic_DNA"/>
</dbReference>
<accession>A0ACB8TMD2</accession>
<dbReference type="Proteomes" id="UP001055072">
    <property type="component" value="Unassembled WGS sequence"/>
</dbReference>
<comment type="caution">
    <text evidence="1">The sequence shown here is derived from an EMBL/GenBank/DDBJ whole genome shotgun (WGS) entry which is preliminary data.</text>
</comment>
<name>A0ACB8TMD2_9APHY</name>
<evidence type="ECO:0000313" key="1">
    <source>
        <dbReference type="EMBL" id="KAI0083170.1"/>
    </source>
</evidence>
<evidence type="ECO:0000313" key="2">
    <source>
        <dbReference type="Proteomes" id="UP001055072"/>
    </source>
</evidence>